<accession>A0A9W9F220</accession>
<reference evidence="1" key="1">
    <citation type="submission" date="2022-11" db="EMBL/GenBank/DDBJ databases">
        <authorList>
            <person name="Petersen C."/>
        </authorList>
    </citation>
    <scope>NUCLEOTIDE SEQUENCE</scope>
    <source>
        <strain evidence="1">IBT 34128</strain>
    </source>
</reference>
<dbReference type="EMBL" id="JAPMSZ010000009">
    <property type="protein sequence ID" value="KAJ5092139.1"/>
    <property type="molecule type" value="Genomic_DNA"/>
</dbReference>
<comment type="caution">
    <text evidence="1">The sequence shown here is derived from an EMBL/GenBank/DDBJ whole genome shotgun (WGS) entry which is preliminary data.</text>
</comment>
<sequence length="493" mass="55552">MTMALMQLPTELLQQIIPHTLPEGFESLALTCKFLYTLCTPFLEHHNNLRFHFRRFEYNKTNKDFREFRYHHDLLRFPDTVTSAYSLISRIAIEPAVGRYILEADFSFDSHRYDRLPPSIRENAGFETCRDRDEAVRQLFADSLCLNEAGLDWKEYYSAMMEDVNSWRQSEHAAAFVLTLLPNLQVLMPGFSGFRSPAPQKVITTVLQTTRQNPHGNASLAQVSAYSGSCDVPWVPSLLALPRIKTFWGHGYMGKAEDDNCFESRYLHTDLDSKLEVAGFDDASVDTVAIAGFLKHTPRLKSFTYWHSTKANGGHQVWDFCGFIAAVQREVGSHLEHLCAITLELRCLISPGKPYLRGFQRLRSLELPLDIVLCNLKAADPAYDGSFDSNSILSDIVPASLSVLSLLSPGKSPHDKALELLFRDFASQKQFQTPNLKEISLTCPDDADDLYKAQCANLAVEAKRAGVDLTLLEHPRLISTVGLGKNICFPSYS</sequence>
<dbReference type="GeneID" id="81396704"/>
<gene>
    <name evidence="1" type="ORF">NUU61_007009</name>
</gene>
<organism evidence="1 2">
    <name type="scientific">Penicillium alfredii</name>
    <dbReference type="NCBI Taxonomy" id="1506179"/>
    <lineage>
        <taxon>Eukaryota</taxon>
        <taxon>Fungi</taxon>
        <taxon>Dikarya</taxon>
        <taxon>Ascomycota</taxon>
        <taxon>Pezizomycotina</taxon>
        <taxon>Eurotiomycetes</taxon>
        <taxon>Eurotiomycetidae</taxon>
        <taxon>Eurotiales</taxon>
        <taxon>Aspergillaceae</taxon>
        <taxon>Penicillium</taxon>
    </lineage>
</organism>
<dbReference type="Proteomes" id="UP001141434">
    <property type="component" value="Unassembled WGS sequence"/>
</dbReference>
<keyword evidence="2" id="KW-1185">Reference proteome</keyword>
<dbReference type="OrthoDB" id="5421601at2759"/>
<reference evidence="1" key="2">
    <citation type="journal article" date="2023" name="IMA Fungus">
        <title>Comparative genomic study of the Penicillium genus elucidates a diverse pangenome and 15 lateral gene transfer events.</title>
        <authorList>
            <person name="Petersen C."/>
            <person name="Sorensen T."/>
            <person name="Nielsen M.R."/>
            <person name="Sondergaard T.E."/>
            <person name="Sorensen J.L."/>
            <person name="Fitzpatrick D.A."/>
            <person name="Frisvad J.C."/>
            <person name="Nielsen K.L."/>
        </authorList>
    </citation>
    <scope>NUCLEOTIDE SEQUENCE</scope>
    <source>
        <strain evidence="1">IBT 34128</strain>
    </source>
</reference>
<evidence type="ECO:0008006" key="3">
    <source>
        <dbReference type="Google" id="ProtNLM"/>
    </source>
</evidence>
<evidence type="ECO:0000313" key="2">
    <source>
        <dbReference type="Proteomes" id="UP001141434"/>
    </source>
</evidence>
<dbReference type="AlphaFoldDB" id="A0A9W9F220"/>
<protein>
    <recommendedName>
        <fullName evidence="3">F-box domain-containing protein</fullName>
    </recommendedName>
</protein>
<name>A0A9W9F220_9EURO</name>
<proteinExistence type="predicted"/>
<evidence type="ECO:0000313" key="1">
    <source>
        <dbReference type="EMBL" id="KAJ5092139.1"/>
    </source>
</evidence>
<dbReference type="RefSeq" id="XP_056510335.1">
    <property type="nucleotide sequence ID" value="XM_056657535.1"/>
</dbReference>